<dbReference type="EMBL" id="BAAAFE010000007">
    <property type="protein sequence ID" value="GAA0863579.1"/>
    <property type="molecule type" value="Genomic_DNA"/>
</dbReference>
<name>A0ABN1M3B0_9SPHN</name>
<dbReference type="Proteomes" id="UP001500738">
    <property type="component" value="Unassembled WGS sequence"/>
</dbReference>
<keyword evidence="4 7" id="KW-0378">Hydrolase</keyword>
<keyword evidence="3 7" id="KW-0719">Serine esterase</keyword>
<dbReference type="SUPFAM" id="SSF53474">
    <property type="entry name" value="alpha/beta-Hydrolases"/>
    <property type="match status" value="1"/>
</dbReference>
<dbReference type="PANTHER" id="PTHR10061:SF0">
    <property type="entry name" value="S-FORMYLGLUTATHIONE HYDROLASE"/>
    <property type="match status" value="1"/>
</dbReference>
<dbReference type="NCBIfam" id="TIGR02821">
    <property type="entry name" value="fghA_ester_D"/>
    <property type="match status" value="1"/>
</dbReference>
<evidence type="ECO:0000313" key="8">
    <source>
        <dbReference type="EMBL" id="GAA0863579.1"/>
    </source>
</evidence>
<evidence type="ECO:0000256" key="6">
    <source>
        <dbReference type="NCBIfam" id="TIGR02821"/>
    </source>
</evidence>
<keyword evidence="9" id="KW-1185">Reference proteome</keyword>
<evidence type="ECO:0000256" key="4">
    <source>
        <dbReference type="ARBA" id="ARBA00022801"/>
    </source>
</evidence>
<comment type="function">
    <text evidence="7">Serine hydrolase involved in the detoxification of formaldehyde.</text>
</comment>
<evidence type="ECO:0000256" key="2">
    <source>
        <dbReference type="ARBA" id="ARBA00012479"/>
    </source>
</evidence>
<evidence type="ECO:0000256" key="7">
    <source>
        <dbReference type="RuleBase" id="RU363068"/>
    </source>
</evidence>
<evidence type="ECO:0000256" key="5">
    <source>
        <dbReference type="ARBA" id="ARBA00047590"/>
    </source>
</evidence>
<organism evidence="8 9">
    <name type="scientific">Sphingopyxis soli</name>
    <dbReference type="NCBI Taxonomy" id="592051"/>
    <lineage>
        <taxon>Bacteria</taxon>
        <taxon>Pseudomonadati</taxon>
        <taxon>Pseudomonadota</taxon>
        <taxon>Alphaproteobacteria</taxon>
        <taxon>Sphingomonadales</taxon>
        <taxon>Sphingomonadaceae</taxon>
        <taxon>Sphingopyxis</taxon>
    </lineage>
</organism>
<proteinExistence type="inferred from homology"/>
<reference evidence="8 9" key="1">
    <citation type="journal article" date="2019" name="Int. J. Syst. Evol. Microbiol.">
        <title>The Global Catalogue of Microorganisms (GCM) 10K type strain sequencing project: providing services to taxonomists for standard genome sequencing and annotation.</title>
        <authorList>
            <consortium name="The Broad Institute Genomics Platform"/>
            <consortium name="The Broad Institute Genome Sequencing Center for Infectious Disease"/>
            <person name="Wu L."/>
            <person name="Ma J."/>
        </authorList>
    </citation>
    <scope>NUCLEOTIDE SEQUENCE [LARGE SCALE GENOMIC DNA]</scope>
    <source>
        <strain evidence="8 9">JCM 15910</strain>
    </source>
</reference>
<dbReference type="InterPro" id="IPR014186">
    <property type="entry name" value="S-formylglutathione_hydrol"/>
</dbReference>
<comment type="caution">
    <text evidence="8">The sequence shown here is derived from an EMBL/GenBank/DDBJ whole genome shotgun (WGS) entry which is preliminary data.</text>
</comment>
<dbReference type="InterPro" id="IPR000801">
    <property type="entry name" value="Esterase-like"/>
</dbReference>
<comment type="catalytic activity">
    <reaction evidence="5 7">
        <text>S-formylglutathione + H2O = formate + glutathione + H(+)</text>
        <dbReference type="Rhea" id="RHEA:14961"/>
        <dbReference type="ChEBI" id="CHEBI:15377"/>
        <dbReference type="ChEBI" id="CHEBI:15378"/>
        <dbReference type="ChEBI" id="CHEBI:15740"/>
        <dbReference type="ChEBI" id="CHEBI:57688"/>
        <dbReference type="ChEBI" id="CHEBI:57925"/>
        <dbReference type="EC" id="3.1.2.12"/>
    </reaction>
</comment>
<comment type="similarity">
    <text evidence="1 7">Belongs to the esterase D family.</text>
</comment>
<accession>A0ABN1M3B0</accession>
<dbReference type="InterPro" id="IPR029058">
    <property type="entry name" value="AB_hydrolase_fold"/>
</dbReference>
<evidence type="ECO:0000313" key="9">
    <source>
        <dbReference type="Proteomes" id="UP001500738"/>
    </source>
</evidence>
<dbReference type="PANTHER" id="PTHR10061">
    <property type="entry name" value="S-FORMYLGLUTATHIONE HYDROLASE"/>
    <property type="match status" value="1"/>
</dbReference>
<gene>
    <name evidence="8" type="primary">fghA</name>
    <name evidence="8" type="ORF">GCM10009115_14680</name>
</gene>
<evidence type="ECO:0000256" key="1">
    <source>
        <dbReference type="ARBA" id="ARBA00005622"/>
    </source>
</evidence>
<sequence>MATPSFRPDGGVARFGSARHKAPMPIETLSTARSHGGTQGVYKHASTVTGTDMTFAVFVPDHAPGAKLPVLWYLSGLTCTHANVMEKGEYRAACAEHGVIFIAPDTSPRGPDSNGEAVPDDPDGAYDFGLGAGFYVDATEEPWAKHYRMRSYIEDELPSLVLRNFASADLTRQAITGHSMGGHGALTIGLRNQDRFRSVSAFSPIVAPSQCPWGEKALGGYLGDDREDWHAYDACALLDQGLRVPDLLVDQGEADNFLAEQLKTELLVEACERNGQKAEIRMQPGYDHSYYFISTFMAEHVAWHAERLKA</sequence>
<dbReference type="EC" id="3.1.2.12" evidence="2 6"/>
<dbReference type="Pfam" id="PF00756">
    <property type="entry name" value="Esterase"/>
    <property type="match status" value="1"/>
</dbReference>
<evidence type="ECO:0000256" key="3">
    <source>
        <dbReference type="ARBA" id="ARBA00022487"/>
    </source>
</evidence>
<dbReference type="GO" id="GO:0016787">
    <property type="term" value="F:hydrolase activity"/>
    <property type="evidence" value="ECO:0007669"/>
    <property type="project" value="UniProtKB-KW"/>
</dbReference>
<protein>
    <recommendedName>
        <fullName evidence="2 6">S-formylglutathione hydrolase</fullName>
        <ecNumber evidence="2 6">3.1.2.12</ecNumber>
    </recommendedName>
</protein>
<dbReference type="Gene3D" id="3.40.50.1820">
    <property type="entry name" value="alpha/beta hydrolase"/>
    <property type="match status" value="1"/>
</dbReference>